<sequence length="174" mass="19661">MLATLKNPIIFFLPLITFGPHIFFASAQTTSNYSTEPTDEPTMTTVLMWDYCSYTRPCPPTFFCSRSRCECRDAIYKRKDHNLRSCQTIVSGTCFTDMDCVQGSYCDTLTRKCMCHPGQLSTPTGECRYGFGTYCNILEHGECNIFEGLQCIDGRCACADSSLIYEFGRKIEKG</sequence>
<dbReference type="AlphaFoldDB" id="A0A226D521"/>
<keyword evidence="1" id="KW-0732">Signal</keyword>
<comment type="caution">
    <text evidence="2">The sequence shown here is derived from an EMBL/GenBank/DDBJ whole genome shotgun (WGS) entry which is preliminary data.</text>
</comment>
<feature type="chain" id="PRO_5012646514" evidence="1">
    <location>
        <begin position="28"/>
        <end position="174"/>
    </location>
</feature>
<keyword evidence="3" id="KW-1185">Reference proteome</keyword>
<protein>
    <submittedName>
        <fullName evidence="2">Uncharacterized protein</fullName>
    </submittedName>
</protein>
<evidence type="ECO:0000313" key="3">
    <source>
        <dbReference type="Proteomes" id="UP000198287"/>
    </source>
</evidence>
<dbReference type="EMBL" id="LNIX01000036">
    <property type="protein sequence ID" value="OXA39938.1"/>
    <property type="molecule type" value="Genomic_DNA"/>
</dbReference>
<evidence type="ECO:0000256" key="1">
    <source>
        <dbReference type="SAM" id="SignalP"/>
    </source>
</evidence>
<feature type="signal peptide" evidence="1">
    <location>
        <begin position="1"/>
        <end position="27"/>
    </location>
</feature>
<name>A0A226D521_FOLCA</name>
<gene>
    <name evidence="2" type="ORF">Fcan01_25375</name>
</gene>
<reference evidence="2 3" key="1">
    <citation type="submission" date="2015-12" db="EMBL/GenBank/DDBJ databases">
        <title>The genome of Folsomia candida.</title>
        <authorList>
            <person name="Faddeeva A."/>
            <person name="Derks M.F."/>
            <person name="Anvar Y."/>
            <person name="Smit S."/>
            <person name="Van Straalen N."/>
            <person name="Roelofs D."/>
        </authorList>
    </citation>
    <scope>NUCLEOTIDE SEQUENCE [LARGE SCALE GENOMIC DNA]</scope>
    <source>
        <strain evidence="2 3">VU population</strain>
        <tissue evidence="2">Whole body</tissue>
    </source>
</reference>
<accession>A0A226D521</accession>
<dbReference type="OrthoDB" id="5912242at2759"/>
<proteinExistence type="predicted"/>
<dbReference type="Proteomes" id="UP000198287">
    <property type="component" value="Unassembled WGS sequence"/>
</dbReference>
<evidence type="ECO:0000313" key="2">
    <source>
        <dbReference type="EMBL" id="OXA39938.1"/>
    </source>
</evidence>
<organism evidence="2 3">
    <name type="scientific">Folsomia candida</name>
    <name type="common">Springtail</name>
    <dbReference type="NCBI Taxonomy" id="158441"/>
    <lineage>
        <taxon>Eukaryota</taxon>
        <taxon>Metazoa</taxon>
        <taxon>Ecdysozoa</taxon>
        <taxon>Arthropoda</taxon>
        <taxon>Hexapoda</taxon>
        <taxon>Collembola</taxon>
        <taxon>Entomobryomorpha</taxon>
        <taxon>Isotomoidea</taxon>
        <taxon>Isotomidae</taxon>
        <taxon>Proisotominae</taxon>
        <taxon>Folsomia</taxon>
    </lineage>
</organism>